<comment type="caution">
    <text evidence="1">The sequence shown here is derived from an EMBL/GenBank/DDBJ whole genome shotgun (WGS) entry which is preliminary data.</text>
</comment>
<evidence type="ECO:0000313" key="1">
    <source>
        <dbReference type="EMBL" id="MFL0252979.1"/>
    </source>
</evidence>
<dbReference type="RefSeq" id="WP_406789638.1">
    <property type="nucleotide sequence ID" value="NZ_JBJIAA010000023.1"/>
</dbReference>
<sequence>MANKSYIDTMKNLAEQISKNSTISYDELPKLDLFLSQVIDFLNDKFENETYTKNIVQNYIKGCVISKPQDGKKKGYTREHIAQLLLLSYMRPVLTTDEIKKVFNLAFNDINDRSDDIISWEQAYEVFSNVQKSYFEAMLQDQHLNNSKLRDIVKKFNLDQKDEERILVFLVVMNLVAQASVIKNIAEKIIDEYEE</sequence>
<proteinExistence type="predicted"/>
<dbReference type="EMBL" id="JBJIAA010000023">
    <property type="protein sequence ID" value="MFL0252979.1"/>
    <property type="molecule type" value="Genomic_DNA"/>
</dbReference>
<reference evidence="1 2" key="1">
    <citation type="submission" date="2024-11" db="EMBL/GenBank/DDBJ databases">
        <authorList>
            <person name="Heng Y.C."/>
            <person name="Lim A.C.H."/>
            <person name="Lee J.K.Y."/>
            <person name="Kittelmann S."/>
        </authorList>
    </citation>
    <scope>NUCLEOTIDE SEQUENCE [LARGE SCALE GENOMIC DNA]</scope>
    <source>
        <strain evidence="1 2">WILCCON 0114</strain>
    </source>
</reference>
<dbReference type="PANTHER" id="PTHR40056:SF1">
    <property type="entry name" value="DUF1836 DOMAIN-CONTAINING PROTEIN"/>
    <property type="match status" value="1"/>
</dbReference>
<dbReference type="Pfam" id="PF08876">
    <property type="entry name" value="DUF1836"/>
    <property type="match status" value="1"/>
</dbReference>
<accession>A0ABW8TK83</accession>
<evidence type="ECO:0000313" key="2">
    <source>
        <dbReference type="Proteomes" id="UP001623592"/>
    </source>
</evidence>
<dbReference type="PANTHER" id="PTHR40056">
    <property type="entry name" value="HYPOTHETICAL CYTOSOLIC PROTEIN"/>
    <property type="match status" value="1"/>
</dbReference>
<dbReference type="InterPro" id="IPR014975">
    <property type="entry name" value="DUF1836"/>
</dbReference>
<protein>
    <submittedName>
        <fullName evidence="1">DUF1836 domain-containing protein</fullName>
    </submittedName>
</protein>
<dbReference type="Proteomes" id="UP001623592">
    <property type="component" value="Unassembled WGS sequence"/>
</dbReference>
<gene>
    <name evidence="1" type="ORF">ACJDT4_21455</name>
</gene>
<keyword evidence="2" id="KW-1185">Reference proteome</keyword>
<organism evidence="1 2">
    <name type="scientific">Clostridium neuense</name>
    <dbReference type="NCBI Taxonomy" id="1728934"/>
    <lineage>
        <taxon>Bacteria</taxon>
        <taxon>Bacillati</taxon>
        <taxon>Bacillota</taxon>
        <taxon>Clostridia</taxon>
        <taxon>Eubacteriales</taxon>
        <taxon>Clostridiaceae</taxon>
        <taxon>Clostridium</taxon>
    </lineage>
</organism>
<name>A0ABW8TK83_9CLOT</name>